<evidence type="ECO:0000259" key="18">
    <source>
        <dbReference type="Pfam" id="PF01179"/>
    </source>
</evidence>
<comment type="similarity">
    <text evidence="4 16">Belongs to the copper/topaquinone oxidase family.</text>
</comment>
<dbReference type="Proteomes" id="UP000657918">
    <property type="component" value="Unassembled WGS sequence"/>
</dbReference>
<evidence type="ECO:0000313" key="22">
    <source>
        <dbReference type="EMBL" id="KAF9673426.1"/>
    </source>
</evidence>
<accession>A0A835JQJ0</accession>
<dbReference type="PANTHER" id="PTHR10638:SF80">
    <property type="entry name" value="AMINE OXIDASE"/>
    <property type="match status" value="1"/>
</dbReference>
<dbReference type="InterPro" id="IPR059179">
    <property type="entry name" value="MLKL-like_MCAfunc"/>
</dbReference>
<dbReference type="GO" id="GO:0005507">
    <property type="term" value="F:copper ion binding"/>
    <property type="evidence" value="ECO:0007669"/>
    <property type="project" value="InterPro"/>
</dbReference>
<evidence type="ECO:0000256" key="16">
    <source>
        <dbReference type="RuleBase" id="RU000672"/>
    </source>
</evidence>
<dbReference type="InterPro" id="IPR000269">
    <property type="entry name" value="Cu_amine_oxidase"/>
</dbReference>
<name>A0A835JQJ0_9ROSI</name>
<dbReference type="Gene3D" id="3.10.450.40">
    <property type="match status" value="2"/>
</dbReference>
<dbReference type="EC" id="1.4.3.-" evidence="16"/>
<dbReference type="PANTHER" id="PTHR10638">
    <property type="entry name" value="COPPER AMINE OXIDASE"/>
    <property type="match status" value="1"/>
</dbReference>
<feature type="region of interest" description="Disordered" evidence="17">
    <location>
        <begin position="1067"/>
        <end position="1088"/>
    </location>
</feature>
<dbReference type="FunFam" id="2.70.98.20:FF:000001">
    <property type="entry name" value="Amine oxidase"/>
    <property type="match status" value="1"/>
</dbReference>
<evidence type="ECO:0000256" key="3">
    <source>
        <dbReference type="ARBA" id="ARBA00004275"/>
    </source>
</evidence>
<evidence type="ECO:0000256" key="12">
    <source>
        <dbReference type="ARBA" id="ARBA00023157"/>
    </source>
</evidence>
<proteinExistence type="inferred from homology"/>
<dbReference type="InterPro" id="IPR011989">
    <property type="entry name" value="ARM-like"/>
</dbReference>
<keyword evidence="6 16" id="KW-0479">Metal-binding</keyword>
<feature type="compositionally biased region" description="Basic and acidic residues" evidence="17">
    <location>
        <begin position="1079"/>
        <end position="1088"/>
    </location>
</feature>
<feature type="domain" description="DUF7792" evidence="21">
    <location>
        <begin position="739"/>
        <end position="855"/>
    </location>
</feature>
<evidence type="ECO:0000256" key="15">
    <source>
        <dbReference type="PROSITE-ProRule" id="PRU00259"/>
    </source>
</evidence>
<protein>
    <recommendedName>
        <fullName evidence="16">Amine oxidase</fullName>
        <ecNumber evidence="16">1.4.3.-</ecNumber>
    </recommendedName>
</protein>
<dbReference type="CDD" id="cd21037">
    <property type="entry name" value="MLKL_NTD"/>
    <property type="match status" value="1"/>
</dbReference>
<dbReference type="Gene3D" id="1.20.930.20">
    <property type="entry name" value="Adaptor protein Cbl, N-terminal domain"/>
    <property type="match status" value="1"/>
</dbReference>
<dbReference type="InterPro" id="IPR015798">
    <property type="entry name" value="Cu_amine_oxidase_C"/>
</dbReference>
<dbReference type="GO" id="GO:0008131">
    <property type="term" value="F:primary methylamine oxidase activity"/>
    <property type="evidence" value="ECO:0007669"/>
    <property type="project" value="UniProtKB-EC"/>
</dbReference>
<comment type="cofactor">
    <cofactor evidence="16">
        <name>Cu cation</name>
        <dbReference type="ChEBI" id="CHEBI:23378"/>
    </cofactor>
    <text evidence="16">Contains 1 topaquinone per subunit.</text>
</comment>
<comment type="caution">
    <text evidence="22">The sequence shown here is derived from an EMBL/GenBank/DDBJ whole genome shotgun (WGS) entry which is preliminary data.</text>
</comment>
<dbReference type="GO" id="GO:0048038">
    <property type="term" value="F:quinone binding"/>
    <property type="evidence" value="ECO:0007669"/>
    <property type="project" value="InterPro"/>
</dbReference>
<dbReference type="Pfam" id="PF01179">
    <property type="entry name" value="Cu_amine_oxid"/>
    <property type="match status" value="1"/>
</dbReference>
<feature type="domain" description="Copper amine oxidase N3-terminal" evidence="20">
    <location>
        <begin position="199"/>
        <end position="302"/>
    </location>
</feature>
<dbReference type="SUPFAM" id="SSF48371">
    <property type="entry name" value="ARM repeat"/>
    <property type="match status" value="1"/>
</dbReference>
<dbReference type="InterPro" id="IPR016182">
    <property type="entry name" value="Cu_amine_oxidase_N-reg"/>
</dbReference>
<comment type="subunit">
    <text evidence="5">Homodimer.</text>
</comment>
<keyword evidence="8 16" id="KW-0801">TPQ</keyword>
<comment type="catalytic activity">
    <reaction evidence="14">
        <text>a primary methyl amine + O2 + H2O = an aldehyde + H2O2 + NH4(+)</text>
        <dbReference type="Rhea" id="RHEA:16153"/>
        <dbReference type="ChEBI" id="CHEBI:15377"/>
        <dbReference type="ChEBI" id="CHEBI:15379"/>
        <dbReference type="ChEBI" id="CHEBI:16240"/>
        <dbReference type="ChEBI" id="CHEBI:17478"/>
        <dbReference type="ChEBI" id="CHEBI:28938"/>
        <dbReference type="ChEBI" id="CHEBI:228804"/>
        <dbReference type="EC" id="1.4.3.21"/>
    </reaction>
    <physiologicalReaction direction="left-to-right" evidence="14">
        <dbReference type="Rhea" id="RHEA:16154"/>
    </physiologicalReaction>
</comment>
<feature type="domain" description="Copper amine oxidase catalytic" evidence="18">
    <location>
        <begin position="328"/>
        <end position="719"/>
    </location>
</feature>
<evidence type="ECO:0000259" key="19">
    <source>
        <dbReference type="Pfam" id="PF02727"/>
    </source>
</evidence>
<sequence>MATAQEKATPTSFASAAGKAAAADGVLQSWTDPSQDPITKRSPASVSVILPVSSLSSDPNTKGITIMTRAQTCHPLDPLTAAEISVAVATVRAAGATPEVRDSMRFVEVVLLEPVKHVVALADAYFFPPFQPSLLPRTKGGPVIPTKLPPRRARLVVYNKRSNETSIWIVELSEVRATTRGGHHRGKVISSEVVPNVQPPMDAVEYAECEAVVKDFPPFREAMKKRGIDDMDLVMVDPWCAGYHSDSDAPSRRLAKPLIFCRTESDCPMENGYARPVEGIHVLVDMQNMVVIEFEDRKLIPLPPADPLRNYTSGETRGGVDRSDIKPLQIIQPEGPSFRVSGHFIEWQKWNFRIGFTPREGLVIYSVAYVDDGRGRRPVAHRLSFVEMVVPYGDPNDPHYRKNAFDAGEDGLGKNAHSLKKGCDCLGYIKYFDAHFTNFTGGVETIENCVCLHEEDHGILWKHQDWRTGLAEVRRSRRLSVSFDGKIEAEVKLTGILSLGALPPGETRKYGTTIAPGLYAPVHQHFFVARMDMAVDCRPGETFNQVVEVNVKIEEPGKDNVHNNAFYAEEELLRSELQAMRDCNPLSARHWIIRNTRTVNRSGQLTGYKLMPGSNCLPLAGSEAKFLRRAAFLKHNLWVTPYARDEMYPGGEFPNQNPRVGEGLATWVKQNRSLEETDIVLWYVFGVTHIPRLEDWPVMPVDRIGFMLMPYGFFNSSPAVDVPPSASDLDLKDTVKRIEDELSCAILLAEQVRSAVDEAESFKTECNNVGKHVDTIVEKLRAQVRSAQSFYERPIRRIVAEVCKNLERALTLVRKCKRRNIFRRVVTIISTTDFRKAINLLEASVGDMKWLSSILDSNNDNSGIVITLPPIASNDPILAWVWSSISSIHMGPLPEKIEAANQLASLAHDNDRNKQIIVEEGGVPHFLRLLSETTSPDAQIAAATSLYHLSNDRERVGTIVHQVGVPIIVKVLADSPMRVQTWVARLLARMAERNPIAQDDFARENAIRPLVTLLSFETFTDDQKSLVGKQSIHSLVQINQEMDKKSLNDSKNNHHYRPYVSSFSSFHYSEGSSKGGSNNRRERENEMPEVKHNLKISCAEALWMLARGSVLNSKRITDTKGLLCLAKLVEKGEGELQFNCLMTIKEITSAAESNADLRRAAFKANSPAAKAVVDQLLRVIKELDSPKLQVPAIRSIGSLARTFPARETRVIGPLVAHLSSSSQEVAAEAAIALGKFATPENFLCDAHSKAIIEFNGVQPLMRLLRGNEREQLHGLILLCYLALHAGNSEALEQARVLNALEGVDLKMLAQFPDLKELVSKAIYHIHLYHTGPHSQRLLYVPRTPNL</sequence>
<dbReference type="Gene3D" id="1.25.10.10">
    <property type="entry name" value="Leucine-rich Repeat Variant"/>
    <property type="match status" value="2"/>
</dbReference>
<dbReference type="InterPro" id="IPR036460">
    <property type="entry name" value="Cu_amine_oxidase_C_sf"/>
</dbReference>
<evidence type="ECO:0000256" key="14">
    <source>
        <dbReference type="ARBA" id="ARBA00051381"/>
    </source>
</evidence>
<evidence type="ECO:0000259" key="20">
    <source>
        <dbReference type="Pfam" id="PF02728"/>
    </source>
</evidence>
<gene>
    <name evidence="22" type="ORF">SADUNF_Sadunf10G0023300</name>
</gene>
<dbReference type="GO" id="GO:0007166">
    <property type="term" value="P:cell surface receptor signaling pathway"/>
    <property type="evidence" value="ECO:0007669"/>
    <property type="project" value="InterPro"/>
</dbReference>
<evidence type="ECO:0000256" key="2">
    <source>
        <dbReference type="ARBA" id="ARBA00001947"/>
    </source>
</evidence>
<evidence type="ECO:0000313" key="23">
    <source>
        <dbReference type="Proteomes" id="UP000657918"/>
    </source>
</evidence>
<dbReference type="Pfam" id="PF02728">
    <property type="entry name" value="Cu_amine_oxidN3"/>
    <property type="match status" value="1"/>
</dbReference>
<evidence type="ECO:0000256" key="6">
    <source>
        <dbReference type="ARBA" id="ARBA00022723"/>
    </source>
</evidence>
<keyword evidence="10 16" id="KW-0186">Copper</keyword>
<evidence type="ECO:0000256" key="10">
    <source>
        <dbReference type="ARBA" id="ARBA00023008"/>
    </source>
</evidence>
<dbReference type="FunFam" id="3.10.450.40:FF:000004">
    <property type="entry name" value="Amine oxidase"/>
    <property type="match status" value="1"/>
</dbReference>
<evidence type="ECO:0000256" key="5">
    <source>
        <dbReference type="ARBA" id="ARBA00011738"/>
    </source>
</evidence>
<dbReference type="PROSITE" id="PS50176">
    <property type="entry name" value="ARM_REPEAT"/>
    <property type="match status" value="1"/>
</dbReference>
<evidence type="ECO:0000256" key="8">
    <source>
        <dbReference type="ARBA" id="ARBA00022772"/>
    </source>
</evidence>
<feature type="domain" description="Copper amine oxidase N2-terminal" evidence="19">
    <location>
        <begin position="74"/>
        <end position="163"/>
    </location>
</feature>
<keyword evidence="23" id="KW-1185">Reference proteome</keyword>
<dbReference type="InterPro" id="IPR036537">
    <property type="entry name" value="Adaptor_Cbl_N_dom_sf"/>
</dbReference>
<dbReference type="Pfam" id="PF25055">
    <property type="entry name" value="DUF7792"/>
    <property type="match status" value="1"/>
</dbReference>
<evidence type="ECO:0000256" key="7">
    <source>
        <dbReference type="ARBA" id="ARBA00022737"/>
    </source>
</evidence>
<evidence type="ECO:0000256" key="9">
    <source>
        <dbReference type="ARBA" id="ARBA00023002"/>
    </source>
</evidence>
<dbReference type="OrthoDB" id="5379943at2759"/>
<keyword evidence="12" id="KW-1015">Disulfide bond</keyword>
<dbReference type="SUPFAM" id="SSF49998">
    <property type="entry name" value="Amine oxidase catalytic domain"/>
    <property type="match status" value="1"/>
</dbReference>
<dbReference type="InterPro" id="IPR015802">
    <property type="entry name" value="Cu_amine_oxidase_N3"/>
</dbReference>
<keyword evidence="7" id="KW-0677">Repeat</keyword>
<evidence type="ECO:0000256" key="1">
    <source>
        <dbReference type="ARBA" id="ARBA00001935"/>
    </source>
</evidence>
<dbReference type="SUPFAM" id="SSF54416">
    <property type="entry name" value="Amine oxidase N-terminal region"/>
    <property type="match status" value="2"/>
</dbReference>
<evidence type="ECO:0000256" key="13">
    <source>
        <dbReference type="ARBA" id="ARBA00023211"/>
    </source>
</evidence>
<organism evidence="22 23">
    <name type="scientific">Salix dunnii</name>
    <dbReference type="NCBI Taxonomy" id="1413687"/>
    <lineage>
        <taxon>Eukaryota</taxon>
        <taxon>Viridiplantae</taxon>
        <taxon>Streptophyta</taxon>
        <taxon>Embryophyta</taxon>
        <taxon>Tracheophyta</taxon>
        <taxon>Spermatophyta</taxon>
        <taxon>Magnoliopsida</taxon>
        <taxon>eudicotyledons</taxon>
        <taxon>Gunneridae</taxon>
        <taxon>Pentapetalae</taxon>
        <taxon>rosids</taxon>
        <taxon>fabids</taxon>
        <taxon>Malpighiales</taxon>
        <taxon>Salicaceae</taxon>
        <taxon>Saliceae</taxon>
        <taxon>Salix</taxon>
    </lineage>
</organism>
<comment type="PTM">
    <text evidence="16">Topaquinone (TPQ) is generated by copper-dependent autoxidation of a specific tyrosyl residue.</text>
</comment>
<evidence type="ECO:0000259" key="21">
    <source>
        <dbReference type="Pfam" id="PF25055"/>
    </source>
</evidence>
<dbReference type="Pfam" id="PF02727">
    <property type="entry name" value="Cu_amine_oxidN2"/>
    <property type="match status" value="1"/>
</dbReference>
<feature type="repeat" description="ARM" evidence="15">
    <location>
        <begin position="921"/>
        <end position="964"/>
    </location>
</feature>
<evidence type="ECO:0000256" key="17">
    <source>
        <dbReference type="SAM" id="MobiDB-lite"/>
    </source>
</evidence>
<comment type="cofactor">
    <cofactor evidence="1">
        <name>Cu cation</name>
        <dbReference type="ChEBI" id="CHEBI:23378"/>
    </cofactor>
</comment>
<dbReference type="InterPro" id="IPR015800">
    <property type="entry name" value="Cu_amine_oxidase_N2"/>
</dbReference>
<evidence type="ECO:0000256" key="4">
    <source>
        <dbReference type="ARBA" id="ARBA00007983"/>
    </source>
</evidence>
<dbReference type="EMBL" id="JADGMS010000010">
    <property type="protein sequence ID" value="KAF9673426.1"/>
    <property type="molecule type" value="Genomic_DNA"/>
</dbReference>
<dbReference type="GO" id="GO:0009308">
    <property type="term" value="P:amine metabolic process"/>
    <property type="evidence" value="ECO:0007669"/>
    <property type="project" value="UniProtKB-UniRule"/>
</dbReference>
<dbReference type="InterPro" id="IPR000225">
    <property type="entry name" value="Armadillo"/>
</dbReference>
<dbReference type="NCBIfam" id="NF008559">
    <property type="entry name" value="PRK11504.1"/>
    <property type="match status" value="1"/>
</dbReference>
<evidence type="ECO:0000256" key="11">
    <source>
        <dbReference type="ARBA" id="ARBA00023140"/>
    </source>
</evidence>
<dbReference type="FunFam" id="3.10.450.40:FF:000002">
    <property type="entry name" value="Amine oxidase"/>
    <property type="match status" value="1"/>
</dbReference>
<keyword evidence="11" id="KW-0576">Peroxisome</keyword>
<keyword evidence="13" id="KW-0464">Manganese</keyword>
<dbReference type="InterPro" id="IPR016024">
    <property type="entry name" value="ARM-type_fold"/>
</dbReference>
<dbReference type="GO" id="GO:0005777">
    <property type="term" value="C:peroxisome"/>
    <property type="evidence" value="ECO:0007669"/>
    <property type="project" value="UniProtKB-SubCell"/>
</dbReference>
<dbReference type="Pfam" id="PF00514">
    <property type="entry name" value="Arm"/>
    <property type="match status" value="1"/>
</dbReference>
<dbReference type="Gene3D" id="2.70.98.20">
    <property type="entry name" value="Copper amine oxidase, catalytic domain"/>
    <property type="match status" value="1"/>
</dbReference>
<dbReference type="SMART" id="SM00185">
    <property type="entry name" value="ARM"/>
    <property type="match status" value="5"/>
</dbReference>
<comment type="subcellular location">
    <subcellularLocation>
        <location evidence="3">Peroxisome</location>
    </subcellularLocation>
</comment>
<comment type="cofactor">
    <cofactor evidence="2">
        <name>Zn(2+)</name>
        <dbReference type="ChEBI" id="CHEBI:29105"/>
    </cofactor>
</comment>
<keyword evidence="9 16" id="KW-0560">Oxidoreductase</keyword>
<reference evidence="22 23" key="1">
    <citation type="submission" date="2020-10" db="EMBL/GenBank/DDBJ databases">
        <title>Plant Genome Project.</title>
        <authorList>
            <person name="Zhang R.-G."/>
        </authorList>
    </citation>
    <scope>NUCLEOTIDE SEQUENCE [LARGE SCALE GENOMIC DNA]</scope>
    <source>
        <strain evidence="22">FAFU-HL-1</strain>
        <tissue evidence="22">Leaf</tissue>
    </source>
</reference>
<dbReference type="InterPro" id="IPR056694">
    <property type="entry name" value="DUF7792"/>
</dbReference>